<evidence type="ECO:0000313" key="2">
    <source>
        <dbReference type="Proteomes" id="UP000069272"/>
    </source>
</evidence>
<organism evidence="1 2">
    <name type="scientific">Anopheles albimanus</name>
    <name type="common">New world malaria mosquito</name>
    <dbReference type="NCBI Taxonomy" id="7167"/>
    <lineage>
        <taxon>Eukaryota</taxon>
        <taxon>Metazoa</taxon>
        <taxon>Ecdysozoa</taxon>
        <taxon>Arthropoda</taxon>
        <taxon>Hexapoda</taxon>
        <taxon>Insecta</taxon>
        <taxon>Pterygota</taxon>
        <taxon>Neoptera</taxon>
        <taxon>Endopterygota</taxon>
        <taxon>Diptera</taxon>
        <taxon>Nematocera</taxon>
        <taxon>Culicoidea</taxon>
        <taxon>Culicidae</taxon>
        <taxon>Anophelinae</taxon>
        <taxon>Anopheles</taxon>
    </lineage>
</organism>
<accession>A0A182FXK0</accession>
<sequence>MGDKTTQVCGATAGGLTGAVYGSALLMLAAPVAPAVAVGVGVIGTYGALIGWLATSSKK</sequence>
<keyword evidence="2" id="KW-1185">Reference proteome</keyword>
<reference evidence="1 2" key="1">
    <citation type="journal article" date="2017" name="G3 (Bethesda)">
        <title>The Physical Genome Mapping of Anopheles albimanus Corrected Scaffold Misassemblies and Identified Interarm Rearrangements in Genus Anopheles.</title>
        <authorList>
            <person name="Artemov G.N."/>
            <person name="Peery A.N."/>
            <person name="Jiang X."/>
            <person name="Tu Z."/>
            <person name="Stegniy V.N."/>
            <person name="Sharakhova M.V."/>
            <person name="Sharakhov I.V."/>
        </authorList>
    </citation>
    <scope>NUCLEOTIDE SEQUENCE [LARGE SCALE GENOMIC DNA]</scope>
    <source>
        <strain evidence="1 2">ALBI9_A</strain>
    </source>
</reference>
<reference evidence="1" key="2">
    <citation type="submission" date="2022-08" db="UniProtKB">
        <authorList>
            <consortium name="EnsemblMetazoa"/>
        </authorList>
    </citation>
    <scope>IDENTIFICATION</scope>
    <source>
        <strain evidence="1">STECLA/ALBI9_A</strain>
    </source>
</reference>
<dbReference type="AlphaFoldDB" id="A0A182FXK0"/>
<evidence type="ECO:0000313" key="1">
    <source>
        <dbReference type="EnsemblMetazoa" id="AALB014370-PA"/>
    </source>
</evidence>
<proteinExistence type="predicted"/>
<dbReference type="VEuPathDB" id="VectorBase:AALB014370"/>
<dbReference type="Proteomes" id="UP000069272">
    <property type="component" value="Chromosome 3R"/>
</dbReference>
<name>A0A182FXK0_ANOAL</name>
<dbReference type="EnsemblMetazoa" id="AALB014370-RA">
    <property type="protein sequence ID" value="AALB014370-PA"/>
    <property type="gene ID" value="AALB014370"/>
</dbReference>
<protein>
    <submittedName>
        <fullName evidence="1">Uncharacterized protein</fullName>
    </submittedName>
</protein>